<name>A0AAE3T0Y4_9BURK</name>
<keyword evidence="1" id="KW-1133">Transmembrane helix</keyword>
<keyword evidence="1" id="KW-0472">Membrane</keyword>
<reference evidence="2" key="1">
    <citation type="submission" date="2023-01" db="EMBL/GenBank/DDBJ databases">
        <title>Xenophilus mangrovi sp. nov., isolated from soil of Mangrove nature reserve.</title>
        <authorList>
            <person name="Xu S."/>
            <person name="Liu Z."/>
            <person name="Xu Y."/>
        </authorList>
    </citation>
    <scope>NUCLEOTIDE SEQUENCE</scope>
    <source>
        <strain evidence="2">YW8</strain>
    </source>
</reference>
<dbReference type="InterPro" id="IPR045584">
    <property type="entry name" value="Pilin-like"/>
</dbReference>
<feature type="transmembrane region" description="Helical" evidence="1">
    <location>
        <begin position="22"/>
        <end position="48"/>
    </location>
</feature>
<evidence type="ECO:0000313" key="2">
    <source>
        <dbReference type="EMBL" id="MDA7416767.1"/>
    </source>
</evidence>
<dbReference type="AlphaFoldDB" id="A0AAE3T0Y4"/>
<dbReference type="Proteomes" id="UP001212602">
    <property type="component" value="Unassembled WGS sequence"/>
</dbReference>
<sequence length="165" mass="17263">MPTSAAGSKGGGSRPAKRRLRVTGFTVIELLVVVAIIAFSTAGVAFALRDSAQAPLEREAQRLAALLESARAQSRANGYAVRWYPTPQGFAFDGLPAGALPTHWTLAAVQAQPLDARGLPVPALQLGPDPIVGAQQLLLSTDDPAMGRVRLSTDGLRPFTAQAQP</sequence>
<dbReference type="InterPro" id="IPR012902">
    <property type="entry name" value="N_methyl_site"/>
</dbReference>
<dbReference type="Gene3D" id="3.30.700.10">
    <property type="entry name" value="Glycoprotein, Type 4 Pilin"/>
    <property type="match status" value="1"/>
</dbReference>
<dbReference type="NCBIfam" id="TIGR02532">
    <property type="entry name" value="IV_pilin_GFxxxE"/>
    <property type="match status" value="1"/>
</dbReference>
<dbReference type="EMBL" id="JAQIPB010000003">
    <property type="protein sequence ID" value="MDA7416767.1"/>
    <property type="molecule type" value="Genomic_DNA"/>
</dbReference>
<keyword evidence="3" id="KW-1185">Reference proteome</keyword>
<comment type="caution">
    <text evidence="2">The sequence shown here is derived from an EMBL/GenBank/DDBJ whole genome shotgun (WGS) entry which is preliminary data.</text>
</comment>
<proteinExistence type="predicted"/>
<accession>A0AAE3T0Y4</accession>
<dbReference type="RefSeq" id="WP_271427998.1">
    <property type="nucleotide sequence ID" value="NZ_JAQIPB010000003.1"/>
</dbReference>
<gene>
    <name evidence="2" type="ORF">PGB34_10365</name>
</gene>
<protein>
    <submittedName>
        <fullName evidence="2">Prepilin-type N-terminal cleavage/methylation domain-containing protein</fullName>
    </submittedName>
</protein>
<keyword evidence="1" id="KW-0812">Transmembrane</keyword>
<organism evidence="2 3">
    <name type="scientific">Xenophilus arseniciresistens</name>
    <dbReference type="NCBI Taxonomy" id="1283306"/>
    <lineage>
        <taxon>Bacteria</taxon>
        <taxon>Pseudomonadati</taxon>
        <taxon>Pseudomonadota</taxon>
        <taxon>Betaproteobacteria</taxon>
        <taxon>Burkholderiales</taxon>
        <taxon>Comamonadaceae</taxon>
        <taxon>Xenophilus</taxon>
    </lineage>
</organism>
<dbReference type="Pfam" id="PF07963">
    <property type="entry name" value="N_methyl"/>
    <property type="match status" value="1"/>
</dbReference>
<dbReference type="SUPFAM" id="SSF54523">
    <property type="entry name" value="Pili subunits"/>
    <property type="match status" value="1"/>
</dbReference>
<evidence type="ECO:0000313" key="3">
    <source>
        <dbReference type="Proteomes" id="UP001212602"/>
    </source>
</evidence>
<evidence type="ECO:0000256" key="1">
    <source>
        <dbReference type="SAM" id="Phobius"/>
    </source>
</evidence>